<organism evidence="1">
    <name type="scientific">Rhizophora mucronata</name>
    <name type="common">Asiatic mangrove</name>
    <dbReference type="NCBI Taxonomy" id="61149"/>
    <lineage>
        <taxon>Eukaryota</taxon>
        <taxon>Viridiplantae</taxon>
        <taxon>Streptophyta</taxon>
        <taxon>Embryophyta</taxon>
        <taxon>Tracheophyta</taxon>
        <taxon>Spermatophyta</taxon>
        <taxon>Magnoliopsida</taxon>
        <taxon>eudicotyledons</taxon>
        <taxon>Gunneridae</taxon>
        <taxon>Pentapetalae</taxon>
        <taxon>rosids</taxon>
        <taxon>fabids</taxon>
        <taxon>Malpighiales</taxon>
        <taxon>Rhizophoraceae</taxon>
        <taxon>Rhizophora</taxon>
    </lineage>
</organism>
<dbReference type="AlphaFoldDB" id="A0A2P2JNL3"/>
<reference evidence="1" key="1">
    <citation type="submission" date="2018-02" db="EMBL/GenBank/DDBJ databases">
        <title>Rhizophora mucronata_Transcriptome.</title>
        <authorList>
            <person name="Meera S.P."/>
            <person name="Sreeshan A."/>
            <person name="Augustine A."/>
        </authorList>
    </citation>
    <scope>NUCLEOTIDE SEQUENCE</scope>
    <source>
        <tissue evidence="1">Leaf</tissue>
    </source>
</reference>
<evidence type="ECO:0000313" key="1">
    <source>
        <dbReference type="EMBL" id="MBW95042.1"/>
    </source>
</evidence>
<accession>A0A2P2JNL3</accession>
<dbReference type="EMBL" id="GGEC01014559">
    <property type="protein sequence ID" value="MBW95042.1"/>
    <property type="molecule type" value="Transcribed_RNA"/>
</dbReference>
<proteinExistence type="predicted"/>
<name>A0A2P2JNL3_RHIMU</name>
<protein>
    <submittedName>
        <fullName evidence="1">Uncharacterized protein</fullName>
    </submittedName>
</protein>
<sequence>MYTQICIYLMQLLQPICNLKIGDLRLEAAGHAYRKRYYHVTRPMPKPEL</sequence>